<name>A0ABT6MV80_9GAMM</name>
<keyword evidence="1" id="KW-0472">Membrane</keyword>
<dbReference type="InterPro" id="IPR021125">
    <property type="entry name" value="DUF2127"/>
</dbReference>
<dbReference type="Pfam" id="PF09900">
    <property type="entry name" value="DUF2127"/>
    <property type="match status" value="1"/>
</dbReference>
<sequence length="156" mass="16482">MHAPADLAALPAPGNTDPALRAVALFEAAKGVVSLVGAGALAFAGAARLQLWAGMLLARIQGHAPGTGWLQRMISADSVRLVALAIAAYGLLRLVEAWGLWRARAWASWLGCVSAALYLPFEVHALVRHPGWIAATVLAINLVIVAILGRDLLRRR</sequence>
<accession>A0ABT6MV80</accession>
<comment type="caution">
    <text evidence="2">The sequence shown here is derived from an EMBL/GenBank/DDBJ whole genome shotgun (WGS) entry which is preliminary data.</text>
</comment>
<feature type="transmembrane region" description="Helical" evidence="1">
    <location>
        <begin position="31"/>
        <end position="53"/>
    </location>
</feature>
<evidence type="ECO:0000313" key="2">
    <source>
        <dbReference type="EMBL" id="MDH7454210.1"/>
    </source>
</evidence>
<keyword evidence="1" id="KW-1133">Transmembrane helix</keyword>
<keyword evidence="1" id="KW-0812">Transmembrane</keyword>
<dbReference type="Proteomes" id="UP001160550">
    <property type="component" value="Unassembled WGS sequence"/>
</dbReference>
<feature type="transmembrane region" description="Helical" evidence="1">
    <location>
        <begin position="73"/>
        <end position="92"/>
    </location>
</feature>
<organism evidence="2 3">
    <name type="scientific">Luteimonas composti</name>
    <dbReference type="NCBI Taxonomy" id="398257"/>
    <lineage>
        <taxon>Bacteria</taxon>
        <taxon>Pseudomonadati</taxon>
        <taxon>Pseudomonadota</taxon>
        <taxon>Gammaproteobacteria</taxon>
        <taxon>Lysobacterales</taxon>
        <taxon>Lysobacteraceae</taxon>
        <taxon>Luteimonas</taxon>
    </lineage>
</organism>
<reference evidence="2" key="1">
    <citation type="journal article" date="2007" name="Int. J. Syst. Evol. Microbiol.">
        <title>Luteimonas composti sp. nov., a moderately thermophilic bacterium isolated from food waste.</title>
        <authorList>
            <person name="Young C.C."/>
            <person name="Kampfer P."/>
            <person name="Chen W.M."/>
            <person name="Yen W.S."/>
            <person name="Arun A.B."/>
            <person name="Lai W.A."/>
            <person name="Shen F.T."/>
            <person name="Rekha P.D."/>
            <person name="Lin K.Y."/>
            <person name="Chou J.H."/>
        </authorList>
    </citation>
    <scope>NUCLEOTIDE SEQUENCE</scope>
    <source>
        <strain evidence="2">CC-YY355</strain>
    </source>
</reference>
<keyword evidence="3" id="KW-1185">Reference proteome</keyword>
<feature type="transmembrane region" description="Helical" evidence="1">
    <location>
        <begin position="104"/>
        <end position="121"/>
    </location>
</feature>
<reference evidence="2" key="2">
    <citation type="submission" date="2023-04" db="EMBL/GenBank/DDBJ databases">
        <authorList>
            <person name="Sun J.-Q."/>
        </authorList>
    </citation>
    <scope>NUCLEOTIDE SEQUENCE</scope>
    <source>
        <strain evidence="2">CC-YY355</strain>
    </source>
</reference>
<protein>
    <submittedName>
        <fullName evidence="2">DUF2127 domain-containing protein</fullName>
    </submittedName>
</protein>
<evidence type="ECO:0000256" key="1">
    <source>
        <dbReference type="SAM" id="Phobius"/>
    </source>
</evidence>
<feature type="transmembrane region" description="Helical" evidence="1">
    <location>
        <begin position="133"/>
        <end position="153"/>
    </location>
</feature>
<dbReference type="RefSeq" id="WP_280943431.1">
    <property type="nucleotide sequence ID" value="NZ_JARYGX010000025.1"/>
</dbReference>
<proteinExistence type="predicted"/>
<dbReference type="EMBL" id="JARYGX010000025">
    <property type="protein sequence ID" value="MDH7454210.1"/>
    <property type="molecule type" value="Genomic_DNA"/>
</dbReference>
<evidence type="ECO:0000313" key="3">
    <source>
        <dbReference type="Proteomes" id="UP001160550"/>
    </source>
</evidence>
<gene>
    <name evidence="2" type="ORF">QF205_14180</name>
</gene>